<protein>
    <recommendedName>
        <fullName evidence="2 3">Single-stranded DNA-binding protein</fullName>
    </recommendedName>
</protein>
<dbReference type="Pfam" id="PF00436">
    <property type="entry name" value="SSB"/>
    <property type="match status" value="1"/>
</dbReference>
<dbReference type="PANTHER" id="PTHR10302:SF0">
    <property type="entry name" value="SINGLE-STRANDED DNA-BINDING PROTEIN, MITOCHONDRIAL"/>
    <property type="match status" value="1"/>
</dbReference>
<accession>A0A0W0WBB9</accession>
<sequence>MVNQGTVLGRVGKIDTKTTSTGTKITNISIVTSKKFVKNGEKQEKATWHNVTAFSKVAEIAEKYVNVGDCLYIQGEMDNQKYTTQDGQERTKHFIVAHTLQLMPKTKEHGAAPKDKSYEAGFEDDDIPW</sequence>
<dbReference type="RefSeq" id="WP_058451641.1">
    <property type="nucleotide sequence ID" value="NZ_CAAAIB010000015.1"/>
</dbReference>
<feature type="compositionally biased region" description="Basic and acidic residues" evidence="4">
    <location>
        <begin position="105"/>
        <end position="118"/>
    </location>
</feature>
<comment type="caution">
    <text evidence="5">The sequence shown here is derived from an EMBL/GenBank/DDBJ whole genome shotgun (WGS) entry which is preliminary data.</text>
</comment>
<evidence type="ECO:0000256" key="2">
    <source>
        <dbReference type="PIRNR" id="PIRNR002070"/>
    </source>
</evidence>
<dbReference type="InterPro" id="IPR000424">
    <property type="entry name" value="Primosome_PriB/ssb"/>
</dbReference>
<dbReference type="PATRIC" id="fig|466.6.peg.888"/>
<dbReference type="STRING" id="466.Lmac_0830"/>
<evidence type="ECO:0000313" key="6">
    <source>
        <dbReference type="Proteomes" id="UP000054908"/>
    </source>
</evidence>
<dbReference type="AlphaFoldDB" id="A0A0W0WBB9"/>
<dbReference type="GO" id="GO:0003697">
    <property type="term" value="F:single-stranded DNA binding"/>
    <property type="evidence" value="ECO:0007669"/>
    <property type="project" value="InterPro"/>
</dbReference>
<organism evidence="5 6">
    <name type="scientific">Legionella maceachernii</name>
    <dbReference type="NCBI Taxonomy" id="466"/>
    <lineage>
        <taxon>Bacteria</taxon>
        <taxon>Pseudomonadati</taxon>
        <taxon>Pseudomonadota</taxon>
        <taxon>Gammaproteobacteria</taxon>
        <taxon>Legionellales</taxon>
        <taxon>Legionellaceae</taxon>
        <taxon>Legionella</taxon>
    </lineage>
</organism>
<dbReference type="NCBIfam" id="TIGR00621">
    <property type="entry name" value="ssb"/>
    <property type="match status" value="1"/>
</dbReference>
<evidence type="ECO:0000256" key="1">
    <source>
        <dbReference type="ARBA" id="ARBA00023125"/>
    </source>
</evidence>
<dbReference type="InterPro" id="IPR012340">
    <property type="entry name" value="NA-bd_OB-fold"/>
</dbReference>
<keyword evidence="6" id="KW-1185">Reference proteome</keyword>
<dbReference type="PIRSF" id="PIRSF002070">
    <property type="entry name" value="SSB"/>
    <property type="match status" value="1"/>
</dbReference>
<evidence type="ECO:0000256" key="3">
    <source>
        <dbReference type="RuleBase" id="RU000524"/>
    </source>
</evidence>
<feature type="region of interest" description="Disordered" evidence="4">
    <location>
        <begin position="105"/>
        <end position="129"/>
    </location>
</feature>
<dbReference type="SUPFAM" id="SSF50249">
    <property type="entry name" value="Nucleic acid-binding proteins"/>
    <property type="match status" value="1"/>
</dbReference>
<dbReference type="GO" id="GO:0009295">
    <property type="term" value="C:nucleoid"/>
    <property type="evidence" value="ECO:0007669"/>
    <property type="project" value="TreeGrafter"/>
</dbReference>
<dbReference type="Proteomes" id="UP000054908">
    <property type="component" value="Unassembled WGS sequence"/>
</dbReference>
<dbReference type="Gene3D" id="2.40.50.140">
    <property type="entry name" value="Nucleic acid-binding proteins"/>
    <property type="match status" value="1"/>
</dbReference>
<dbReference type="PANTHER" id="PTHR10302">
    <property type="entry name" value="SINGLE-STRANDED DNA-BINDING PROTEIN"/>
    <property type="match status" value="1"/>
</dbReference>
<keyword evidence="1 2" id="KW-0238">DNA-binding</keyword>
<dbReference type="InterPro" id="IPR011344">
    <property type="entry name" value="ssDNA-bd"/>
</dbReference>
<evidence type="ECO:0000313" key="5">
    <source>
        <dbReference type="EMBL" id="KTD29655.1"/>
    </source>
</evidence>
<dbReference type="PROSITE" id="PS50935">
    <property type="entry name" value="SSB"/>
    <property type="match status" value="1"/>
</dbReference>
<proteinExistence type="predicted"/>
<name>A0A0W0WBB9_9GAMM</name>
<evidence type="ECO:0000256" key="4">
    <source>
        <dbReference type="SAM" id="MobiDB-lite"/>
    </source>
</evidence>
<dbReference type="EMBL" id="LNYL01000022">
    <property type="protein sequence ID" value="KTD29655.1"/>
    <property type="molecule type" value="Genomic_DNA"/>
</dbReference>
<dbReference type="GO" id="GO:0006260">
    <property type="term" value="P:DNA replication"/>
    <property type="evidence" value="ECO:0007669"/>
    <property type="project" value="InterPro"/>
</dbReference>
<dbReference type="OrthoDB" id="8830878at2"/>
<gene>
    <name evidence="5" type="primary">ssb</name>
    <name evidence="5" type="ORF">Lmac_0830</name>
</gene>
<dbReference type="CDD" id="cd04496">
    <property type="entry name" value="SSB_OBF"/>
    <property type="match status" value="1"/>
</dbReference>
<reference evidence="5 6" key="1">
    <citation type="submission" date="2015-11" db="EMBL/GenBank/DDBJ databases">
        <title>Genomic analysis of 38 Legionella species identifies large and diverse effector repertoires.</title>
        <authorList>
            <person name="Burstein D."/>
            <person name="Amaro F."/>
            <person name="Zusman T."/>
            <person name="Lifshitz Z."/>
            <person name="Cohen O."/>
            <person name="Gilbert J.A."/>
            <person name="Pupko T."/>
            <person name="Shuman H.A."/>
            <person name="Segal G."/>
        </authorList>
    </citation>
    <scope>NUCLEOTIDE SEQUENCE [LARGE SCALE GENOMIC DNA]</scope>
    <source>
        <strain evidence="5 6">PX-1-G2-E2</strain>
    </source>
</reference>